<dbReference type="EMBL" id="KV429084">
    <property type="protein sequence ID" value="KZT66735.1"/>
    <property type="molecule type" value="Genomic_DNA"/>
</dbReference>
<reference evidence="2 3" key="1">
    <citation type="journal article" date="2016" name="Mol. Biol. Evol.">
        <title>Comparative Genomics of Early-Diverging Mushroom-Forming Fungi Provides Insights into the Origins of Lignocellulose Decay Capabilities.</title>
        <authorList>
            <person name="Nagy L.G."/>
            <person name="Riley R."/>
            <person name="Tritt A."/>
            <person name="Adam C."/>
            <person name="Daum C."/>
            <person name="Floudas D."/>
            <person name="Sun H."/>
            <person name="Yadav J.S."/>
            <person name="Pangilinan J."/>
            <person name="Larsson K.H."/>
            <person name="Matsuura K."/>
            <person name="Barry K."/>
            <person name="Labutti K."/>
            <person name="Kuo R."/>
            <person name="Ohm R.A."/>
            <person name="Bhattacharya S.S."/>
            <person name="Shirouzu T."/>
            <person name="Yoshinaga Y."/>
            <person name="Martin F.M."/>
            <person name="Grigoriev I.V."/>
            <person name="Hibbett D.S."/>
        </authorList>
    </citation>
    <scope>NUCLEOTIDE SEQUENCE [LARGE SCALE GENOMIC DNA]</scope>
    <source>
        <strain evidence="2 3">L-15889</strain>
    </source>
</reference>
<name>A0A165NAP6_9APHY</name>
<organism evidence="2 3">
    <name type="scientific">Daedalea quercina L-15889</name>
    <dbReference type="NCBI Taxonomy" id="1314783"/>
    <lineage>
        <taxon>Eukaryota</taxon>
        <taxon>Fungi</taxon>
        <taxon>Dikarya</taxon>
        <taxon>Basidiomycota</taxon>
        <taxon>Agaricomycotina</taxon>
        <taxon>Agaricomycetes</taxon>
        <taxon>Polyporales</taxon>
        <taxon>Fomitopsis</taxon>
    </lineage>
</organism>
<dbReference type="Proteomes" id="UP000076727">
    <property type="component" value="Unassembled WGS sequence"/>
</dbReference>
<evidence type="ECO:0000313" key="3">
    <source>
        <dbReference type="Proteomes" id="UP000076727"/>
    </source>
</evidence>
<keyword evidence="3" id="KW-1185">Reference proteome</keyword>
<gene>
    <name evidence="2" type="ORF">DAEQUDRAFT_729843</name>
</gene>
<protein>
    <submittedName>
        <fullName evidence="2">Uncharacterized protein</fullName>
    </submittedName>
</protein>
<feature type="region of interest" description="Disordered" evidence="1">
    <location>
        <begin position="1"/>
        <end position="37"/>
    </location>
</feature>
<feature type="region of interest" description="Disordered" evidence="1">
    <location>
        <begin position="131"/>
        <end position="176"/>
    </location>
</feature>
<accession>A0A165NAP6</accession>
<feature type="compositionally biased region" description="Polar residues" evidence="1">
    <location>
        <begin position="1"/>
        <end position="11"/>
    </location>
</feature>
<dbReference type="AlphaFoldDB" id="A0A165NAP6"/>
<feature type="compositionally biased region" description="Basic and acidic residues" evidence="1">
    <location>
        <begin position="131"/>
        <end position="147"/>
    </location>
</feature>
<feature type="compositionally biased region" description="Polar residues" evidence="1">
    <location>
        <begin position="21"/>
        <end position="37"/>
    </location>
</feature>
<sequence length="176" mass="18751">MKPSEASQNGPSDKGTRKTRVTASTGSGRTSDAVVSSTSGNVLQIALPEGEYNESPPLPLEHHTASNVAVVPALTTSIGKHAHNYNCSHFTMPTRGVVLVLLGHSTSPIRMGPAGSRSFLGDRHGVCDVERNNGHGEDRVDGRFTHESEEEEEHEGAREVDGIANDRRGAHAVEPK</sequence>
<evidence type="ECO:0000256" key="1">
    <source>
        <dbReference type="SAM" id="MobiDB-lite"/>
    </source>
</evidence>
<proteinExistence type="predicted"/>
<feature type="compositionally biased region" description="Basic and acidic residues" evidence="1">
    <location>
        <begin position="155"/>
        <end position="176"/>
    </location>
</feature>
<evidence type="ECO:0000313" key="2">
    <source>
        <dbReference type="EMBL" id="KZT66735.1"/>
    </source>
</evidence>